<reference evidence="8" key="1">
    <citation type="submission" date="2015-01" db="EMBL/GenBank/DDBJ databases">
        <authorList>
            <person name="Manzoor Shahid"/>
            <person name="Zubair Saima"/>
        </authorList>
    </citation>
    <scope>NUCLEOTIDE SEQUENCE [LARGE SCALE GENOMIC DNA]</scope>
    <source>
        <strain evidence="8">V1</strain>
    </source>
</reference>
<accession>A0A0B7GTV4</accession>
<feature type="domain" description="HTH luxR-type" evidence="4">
    <location>
        <begin position="150"/>
        <end position="215"/>
    </location>
</feature>
<feature type="domain" description="Response regulatory" evidence="5">
    <location>
        <begin position="2"/>
        <end position="118"/>
    </location>
</feature>
<proteinExistence type="predicted"/>
<dbReference type="InterPro" id="IPR000792">
    <property type="entry name" value="Tscrpt_reg_LuxR_C"/>
</dbReference>
<dbReference type="OrthoDB" id="9779069at2"/>
<gene>
    <name evidence="6" type="primary">yfiK</name>
    <name evidence="7" type="ORF">FUT82_10330</name>
    <name evidence="6" type="ORF">TPHV1_220047</name>
</gene>
<dbReference type="PANTHER" id="PTHR43214">
    <property type="entry name" value="TWO-COMPONENT RESPONSE REGULATOR"/>
    <property type="match status" value="1"/>
</dbReference>
<dbReference type="GO" id="GO:0003677">
    <property type="term" value="F:DNA binding"/>
    <property type="evidence" value="ECO:0007669"/>
    <property type="project" value="UniProtKB-KW"/>
</dbReference>
<dbReference type="CDD" id="cd17535">
    <property type="entry name" value="REC_NarL-like"/>
    <property type="match status" value="1"/>
</dbReference>
<protein>
    <submittedName>
        <fullName evidence="7">Response regulator transcription factor</fullName>
    </submittedName>
    <submittedName>
        <fullName evidence="6">Uncharacterized transcriptional regulatory protein YfiK</fullName>
    </submittedName>
</protein>
<dbReference type="AlphaFoldDB" id="A0A0B7GTV4"/>
<dbReference type="InterPro" id="IPR011006">
    <property type="entry name" value="CheY-like_superfamily"/>
</dbReference>
<dbReference type="GeneID" id="57753373"/>
<evidence type="ECO:0000313" key="9">
    <source>
        <dbReference type="Proteomes" id="UP000323594"/>
    </source>
</evidence>
<evidence type="ECO:0000313" key="6">
    <source>
        <dbReference type="EMBL" id="CEM61923.1"/>
    </source>
</evidence>
<dbReference type="EMBL" id="CP042817">
    <property type="protein sequence ID" value="QEJ98354.1"/>
    <property type="molecule type" value="Genomic_DNA"/>
</dbReference>
<evidence type="ECO:0000256" key="2">
    <source>
        <dbReference type="ARBA" id="ARBA00023125"/>
    </source>
</evidence>
<evidence type="ECO:0000313" key="7">
    <source>
        <dbReference type="EMBL" id="QEJ98354.1"/>
    </source>
</evidence>
<name>A0A0B7GTV4_TREPH</name>
<evidence type="ECO:0000256" key="1">
    <source>
        <dbReference type="ARBA" id="ARBA00022553"/>
    </source>
</evidence>
<sequence>MKIAIIDDERLIREGLKIIFSAYPDIEVVGIGSDGNEAFDICKTHAPDLILLDIRMPNYNGVDATKKIKEQYPNIKILILTTFTDIDYIQQALKNGASGYLLKDSAPDVIYDGIKAALSGNVVINPEIAQNILLGKAEKREPKTEEEITTLANEYELTQKEIEIIKLVAEGFSNKEIAHKQQLSEGTIKNNISVIFSKTFVADRTQLALFAFKNGIV</sequence>
<dbReference type="PANTHER" id="PTHR43214:SF40">
    <property type="entry name" value="TRANSCRIPTIONAL REGULATORY PROTEIN LNRK"/>
    <property type="match status" value="1"/>
</dbReference>
<keyword evidence="1 3" id="KW-0597">Phosphoprotein</keyword>
<dbReference type="SUPFAM" id="SSF52172">
    <property type="entry name" value="CheY-like"/>
    <property type="match status" value="1"/>
</dbReference>
<dbReference type="SMART" id="SM00448">
    <property type="entry name" value="REC"/>
    <property type="match status" value="1"/>
</dbReference>
<dbReference type="Gene3D" id="3.40.50.2300">
    <property type="match status" value="1"/>
</dbReference>
<evidence type="ECO:0000259" key="4">
    <source>
        <dbReference type="PROSITE" id="PS50043"/>
    </source>
</evidence>
<dbReference type="PROSITE" id="PS50043">
    <property type="entry name" value="HTH_LUXR_2"/>
    <property type="match status" value="1"/>
</dbReference>
<dbReference type="Pfam" id="PF00072">
    <property type="entry name" value="Response_reg"/>
    <property type="match status" value="1"/>
</dbReference>
<dbReference type="PRINTS" id="PR00038">
    <property type="entry name" value="HTHLUXR"/>
</dbReference>
<dbReference type="Proteomes" id="UP000323594">
    <property type="component" value="Chromosome"/>
</dbReference>
<dbReference type="SUPFAM" id="SSF46894">
    <property type="entry name" value="C-terminal effector domain of the bipartite response regulators"/>
    <property type="match status" value="1"/>
</dbReference>
<feature type="modified residue" description="4-aspartylphosphate" evidence="3">
    <location>
        <position position="53"/>
    </location>
</feature>
<keyword evidence="8" id="KW-1185">Reference proteome</keyword>
<dbReference type="GO" id="GO:0006355">
    <property type="term" value="P:regulation of DNA-templated transcription"/>
    <property type="evidence" value="ECO:0007669"/>
    <property type="project" value="InterPro"/>
</dbReference>
<dbReference type="InterPro" id="IPR001789">
    <property type="entry name" value="Sig_transdc_resp-reg_receiver"/>
</dbReference>
<evidence type="ECO:0000313" key="8">
    <source>
        <dbReference type="Proteomes" id="UP000042527"/>
    </source>
</evidence>
<dbReference type="InterPro" id="IPR016032">
    <property type="entry name" value="Sig_transdc_resp-reg_C-effctor"/>
</dbReference>
<dbReference type="EMBL" id="CDNC01000015">
    <property type="protein sequence ID" value="CEM61923.1"/>
    <property type="molecule type" value="Genomic_DNA"/>
</dbReference>
<dbReference type="RefSeq" id="WP_024752392.1">
    <property type="nucleotide sequence ID" value="NZ_CDNC01000015.1"/>
</dbReference>
<reference evidence="6" key="2">
    <citation type="submission" date="2015-01" db="EMBL/GenBank/DDBJ databases">
        <authorList>
            <person name="Xiang T."/>
            <person name="Song Y."/>
            <person name="Huang L."/>
            <person name="Wang B."/>
            <person name="Wu P."/>
        </authorList>
    </citation>
    <scope>NUCLEOTIDE SEQUENCE [LARGE SCALE GENOMIC DNA]</scope>
    <source>
        <strain evidence="6">V1</strain>
    </source>
</reference>
<dbReference type="SMART" id="SM00421">
    <property type="entry name" value="HTH_LUXR"/>
    <property type="match status" value="1"/>
</dbReference>
<evidence type="ECO:0000259" key="5">
    <source>
        <dbReference type="PROSITE" id="PS50110"/>
    </source>
</evidence>
<dbReference type="InterPro" id="IPR058245">
    <property type="entry name" value="NreC/VraR/RcsB-like_REC"/>
</dbReference>
<evidence type="ECO:0000256" key="3">
    <source>
        <dbReference type="PROSITE-ProRule" id="PRU00169"/>
    </source>
</evidence>
<keyword evidence="2" id="KW-0238">DNA-binding</keyword>
<reference evidence="7 9" key="3">
    <citation type="submission" date="2019-08" db="EMBL/GenBank/DDBJ databases">
        <authorList>
            <person name="Kuhnert P."/>
        </authorList>
    </citation>
    <scope>NUCLEOTIDE SEQUENCE [LARGE SCALE GENOMIC DNA]</scope>
    <source>
        <strain evidence="7 9">B36.5</strain>
    </source>
</reference>
<dbReference type="InterPro" id="IPR039420">
    <property type="entry name" value="WalR-like"/>
</dbReference>
<dbReference type="PROSITE" id="PS50110">
    <property type="entry name" value="RESPONSE_REGULATORY"/>
    <property type="match status" value="1"/>
</dbReference>
<organism evidence="6 8">
    <name type="scientific">Treponema phagedenis</name>
    <dbReference type="NCBI Taxonomy" id="162"/>
    <lineage>
        <taxon>Bacteria</taxon>
        <taxon>Pseudomonadati</taxon>
        <taxon>Spirochaetota</taxon>
        <taxon>Spirochaetia</taxon>
        <taxon>Spirochaetales</taxon>
        <taxon>Treponemataceae</taxon>
        <taxon>Treponema</taxon>
    </lineage>
</organism>
<dbReference type="Pfam" id="PF00196">
    <property type="entry name" value="GerE"/>
    <property type="match status" value="1"/>
</dbReference>
<dbReference type="CDD" id="cd06170">
    <property type="entry name" value="LuxR_C_like"/>
    <property type="match status" value="1"/>
</dbReference>
<dbReference type="GO" id="GO:0000160">
    <property type="term" value="P:phosphorelay signal transduction system"/>
    <property type="evidence" value="ECO:0007669"/>
    <property type="project" value="InterPro"/>
</dbReference>
<dbReference type="Proteomes" id="UP000042527">
    <property type="component" value="Unassembled WGS sequence"/>
</dbReference>